<sequence length="222" mass="25182">MIFPNWRLGFPVTVIIVLMALSDVGFMVIHLAFKLDLVSHPHFSMTRDRGYAEVFQYLKIFWIICLLAILFMRYKAAVLLAWIFIFGYMLLDDSLQIHETVGRYLVANFDIQPALRLRAQDFGELLVTAIAGAFLFSFLAVAYLNAANYAKQVTHRLIALVAAIAFFGIVIDMVHIMIPWGYTFFAMVEDGGEMLIMSLTLGYCFHLILQTRTHSEAAIKAA</sequence>
<evidence type="ECO:0000256" key="1">
    <source>
        <dbReference type="SAM" id="Phobius"/>
    </source>
</evidence>
<reference evidence="2 3" key="1">
    <citation type="submission" date="2019-04" db="EMBL/GenBank/DDBJ databases">
        <title>Salinimonas iocasae sp. nov., a halophilic bacterium isolated from the outer tube casing of tubeworms in Okinawa Trough.</title>
        <authorList>
            <person name="Zhang H."/>
            <person name="Wang H."/>
            <person name="Li C."/>
        </authorList>
    </citation>
    <scope>NUCLEOTIDE SEQUENCE [LARGE SCALE GENOMIC DNA]</scope>
    <source>
        <strain evidence="2 3">KX18D6</strain>
    </source>
</reference>
<feature type="transmembrane region" description="Helical" evidence="1">
    <location>
        <begin position="12"/>
        <end position="33"/>
    </location>
</feature>
<evidence type="ECO:0000313" key="2">
    <source>
        <dbReference type="EMBL" id="QCZ92055.1"/>
    </source>
</evidence>
<feature type="transmembrane region" description="Helical" evidence="1">
    <location>
        <begin position="54"/>
        <end position="85"/>
    </location>
</feature>
<feature type="transmembrane region" description="Helical" evidence="1">
    <location>
        <begin position="194"/>
        <end position="211"/>
    </location>
</feature>
<keyword evidence="3" id="KW-1185">Reference proteome</keyword>
<dbReference type="KEGG" id="salk:FBQ74_00555"/>
<keyword evidence="1" id="KW-0472">Membrane</keyword>
<dbReference type="OrthoDB" id="7857417at2"/>
<evidence type="ECO:0000313" key="3">
    <source>
        <dbReference type="Proteomes" id="UP000304912"/>
    </source>
</evidence>
<dbReference type="AlphaFoldDB" id="A0A5B7Y9J3"/>
<accession>A0A5B7Y9J3</accession>
<dbReference type="RefSeq" id="WP_139754818.1">
    <property type="nucleotide sequence ID" value="NZ_CP039852.1"/>
</dbReference>
<protein>
    <submittedName>
        <fullName evidence="2">Uncharacterized protein</fullName>
    </submittedName>
</protein>
<feature type="transmembrane region" description="Helical" evidence="1">
    <location>
        <begin position="157"/>
        <end position="182"/>
    </location>
</feature>
<proteinExistence type="predicted"/>
<keyword evidence="1" id="KW-0812">Transmembrane</keyword>
<organism evidence="2 3">
    <name type="scientific">Salinimonas iocasae</name>
    <dbReference type="NCBI Taxonomy" id="2572577"/>
    <lineage>
        <taxon>Bacteria</taxon>
        <taxon>Pseudomonadati</taxon>
        <taxon>Pseudomonadota</taxon>
        <taxon>Gammaproteobacteria</taxon>
        <taxon>Alteromonadales</taxon>
        <taxon>Alteromonadaceae</taxon>
        <taxon>Alteromonas/Salinimonas group</taxon>
        <taxon>Salinimonas</taxon>
    </lineage>
</organism>
<keyword evidence="1" id="KW-1133">Transmembrane helix</keyword>
<gene>
    <name evidence="2" type="ORF">FBQ74_00555</name>
</gene>
<dbReference type="EMBL" id="CP039852">
    <property type="protein sequence ID" value="QCZ92055.1"/>
    <property type="molecule type" value="Genomic_DNA"/>
</dbReference>
<dbReference type="Proteomes" id="UP000304912">
    <property type="component" value="Chromosome"/>
</dbReference>
<name>A0A5B7Y9J3_9ALTE</name>
<feature type="transmembrane region" description="Helical" evidence="1">
    <location>
        <begin position="125"/>
        <end position="145"/>
    </location>
</feature>